<proteinExistence type="predicted"/>
<name>R9TNF8_TRYRA</name>
<dbReference type="AlphaFoldDB" id="R9TNF8"/>
<dbReference type="EMBL" id="KC544859">
    <property type="protein sequence ID" value="AGN32921.1"/>
    <property type="molecule type" value="Genomic_DNA"/>
</dbReference>
<feature type="transmembrane region" description="Helical" evidence="1">
    <location>
        <begin position="249"/>
        <end position="273"/>
    </location>
</feature>
<evidence type="ECO:0000313" key="3">
    <source>
        <dbReference type="EMBL" id="AGN32921.1"/>
    </source>
</evidence>
<evidence type="ECO:0000256" key="2">
    <source>
        <dbReference type="SAM" id="SignalP"/>
    </source>
</evidence>
<sequence length="292" mass="32017">MPQTMWRLSGGVFASLRLLLILLSLLLSHVCGAASTDGGDVEDAAELTRREYRCRTCVTLATVFHEEILRPAVGKQQAASAVAGRKESDAVRAGARQRLVVNMHDSIDGLCHRVRELHRAENKMRPTDASGLGDAEERRDKLRLHEDDLLGSRRALRDAVDDLCEAVLEEVNDPLSQKAFAALLPNGVRPDEASATASDAAHQLGGAGAFCERQGICGPSTLQTIAREDATRRRLVQQRINVSQHSLPWWWASKAALVVAAILLALLTAGILLRCCRKWRTIAVRDAHTKRD</sequence>
<organism evidence="3">
    <name type="scientific">Trypanosoma rangeli</name>
    <dbReference type="NCBI Taxonomy" id="5698"/>
    <lineage>
        <taxon>Eukaryota</taxon>
        <taxon>Discoba</taxon>
        <taxon>Euglenozoa</taxon>
        <taxon>Kinetoplastea</taxon>
        <taxon>Metakinetoplastina</taxon>
        <taxon>Trypanosomatida</taxon>
        <taxon>Trypanosomatidae</taxon>
        <taxon>Trypanosoma</taxon>
        <taxon>Herpetosoma</taxon>
    </lineage>
</organism>
<keyword evidence="2" id="KW-0732">Signal</keyword>
<dbReference type="EMBL" id="KC544915">
    <property type="protein sequence ID" value="AGN32977.1"/>
    <property type="molecule type" value="Genomic_DNA"/>
</dbReference>
<feature type="signal peptide" evidence="2">
    <location>
        <begin position="1"/>
        <end position="33"/>
    </location>
</feature>
<accession>R9TNF8</accession>
<protein>
    <submittedName>
        <fullName evidence="3">Uncharacterized protein</fullName>
    </submittedName>
</protein>
<evidence type="ECO:0000256" key="1">
    <source>
        <dbReference type="SAM" id="Phobius"/>
    </source>
</evidence>
<reference evidence="3" key="1">
    <citation type="submission" date="2013-01" db="EMBL/GenBank/DDBJ databases">
        <title>Unveiling the Trypanosoma rangeli genome, the neglected and avirulent trypanosome of mammals.</title>
        <authorList>
            <person name="Stoco P.H."/>
            <person name="Wagner G."/>
            <person name="Gerber A."/>
            <person name="Zaha A."/>
            <person name="Monteiro K.M."/>
            <person name="Thompson C."/>
            <person name="Bartholomeu D.C."/>
            <person name="Bahia D."/>
            <person name="Loreto E."/>
            <person name="Prestes E.B."/>
            <person name="De Moraes M.H."/>
            <person name="Lueckemeyer D.D."/>
            <person name="Lima F.M."/>
            <person name="Vallejo G.A."/>
            <person name="Silveira Filho J.F."/>
            <person name="Tyler K.M."/>
            <person name="Almeida L.G."/>
            <person name="Steindel M."/>
            <person name="Ortiz M.F.D.E."/>
            <person name="Siervo M.A."/>
            <person name="Cunha O.L.D.E."/>
            <person name="Neto R."/>
            <person name="Rodrigues-Luiz G."/>
            <person name="Teixeira S.M."/>
            <person name="Silva R."/>
            <person name="Murta S.M."/>
            <person name="Sincero T.C."/>
            <person name="Mendes T.A."/>
            <person name="Urmenyi T.P."/>
            <person name="Da Rocha W.D."/>
            <person name="Vasconcellos A.T."/>
            <person name="Grisard E.C."/>
        </authorList>
    </citation>
    <scope>NUCLEOTIDE SEQUENCE</scope>
</reference>
<feature type="chain" id="PRO_5007726741" evidence="2">
    <location>
        <begin position="34"/>
        <end position="292"/>
    </location>
</feature>
<keyword evidence="1" id="KW-1133">Transmembrane helix</keyword>
<keyword evidence="1" id="KW-0472">Membrane</keyword>
<keyword evidence="1" id="KW-0812">Transmembrane</keyword>